<dbReference type="Proteomes" id="UP000696184">
    <property type="component" value="Unassembled WGS sequence"/>
</dbReference>
<sequence>MFQKIHYFWVGNNVSRTFIENIITFKSENIGFEVNLWVNNKSLILNTFRSMTENCGEVFGCEFDKFRRITSKYNEEYMGKLNPNAFFIREMVMY</sequence>
<gene>
    <name evidence="2" type="ORF">H8A87_19250</name>
</gene>
<dbReference type="Pfam" id="PF12919">
    <property type="entry name" value="TcdA_TcdB"/>
    <property type="match status" value="1"/>
</dbReference>
<evidence type="ECO:0000313" key="2">
    <source>
        <dbReference type="EMBL" id="MBI6550753.1"/>
    </source>
</evidence>
<dbReference type="EMBL" id="JACOII010000084">
    <property type="protein sequence ID" value="MBI6550753.1"/>
    <property type="molecule type" value="Genomic_DNA"/>
</dbReference>
<comment type="caution">
    <text evidence="2">The sequence shown here is derived from an EMBL/GenBank/DDBJ whole genome shotgun (WGS) entry which is preliminary data.</text>
</comment>
<evidence type="ECO:0000259" key="1">
    <source>
        <dbReference type="Pfam" id="PF12919"/>
    </source>
</evidence>
<dbReference type="Gene3D" id="3.90.550.20">
    <property type="match status" value="1"/>
</dbReference>
<feature type="domain" description="GT44" evidence="1">
    <location>
        <begin position="4"/>
        <end position="53"/>
    </location>
</feature>
<protein>
    <recommendedName>
        <fullName evidence="1">GT44 domain-containing protein</fullName>
    </recommendedName>
</protein>
<accession>A0ABS0UA68</accession>
<evidence type="ECO:0000313" key="3">
    <source>
        <dbReference type="Proteomes" id="UP000696184"/>
    </source>
</evidence>
<dbReference type="InterPro" id="IPR029044">
    <property type="entry name" value="Nucleotide-diphossugar_trans"/>
</dbReference>
<keyword evidence="3" id="KW-1185">Reference proteome</keyword>
<proteinExistence type="predicted"/>
<dbReference type="InterPro" id="IPR024770">
    <property type="entry name" value="TcdA/TcdB_cat"/>
</dbReference>
<dbReference type="SUPFAM" id="SSF53448">
    <property type="entry name" value="Nucleotide-diphospho-sugar transferases"/>
    <property type="match status" value="1"/>
</dbReference>
<organism evidence="2 3">
    <name type="scientific">Xenorhabdus lircayensis</name>
    <dbReference type="NCBI Taxonomy" id="2763499"/>
    <lineage>
        <taxon>Bacteria</taxon>
        <taxon>Pseudomonadati</taxon>
        <taxon>Pseudomonadota</taxon>
        <taxon>Gammaproteobacteria</taxon>
        <taxon>Enterobacterales</taxon>
        <taxon>Morganellaceae</taxon>
        <taxon>Xenorhabdus</taxon>
    </lineage>
</organism>
<reference evidence="2 3" key="1">
    <citation type="submission" date="2020-08" db="EMBL/GenBank/DDBJ databases">
        <title>Description of Xenorhabdus lircayensis sp. nov., the symbiotic bacterium associated with the entomopathogenic nematode Steirnernema unicornum.</title>
        <authorList>
            <person name="Castaneda-Alvarez C."/>
            <person name="Prodan S."/>
            <person name="Zamorano A."/>
            <person name="San-Blas E."/>
            <person name="Aballay E."/>
        </authorList>
    </citation>
    <scope>NUCLEOTIDE SEQUENCE [LARGE SCALE GENOMIC DNA]</scope>
    <source>
        <strain evidence="2 3">VLS</strain>
    </source>
</reference>
<name>A0ABS0UA68_9GAMM</name>